<dbReference type="InterPro" id="IPR016137">
    <property type="entry name" value="RGS"/>
</dbReference>
<evidence type="ECO:0000313" key="3">
    <source>
        <dbReference type="Proteomes" id="UP000694558"/>
    </source>
</evidence>
<dbReference type="SMART" id="SM00315">
    <property type="entry name" value="RGS"/>
    <property type="match status" value="1"/>
</dbReference>
<evidence type="ECO:0000313" key="2">
    <source>
        <dbReference type="Ensembl" id="ENSSMAP00000036161.1"/>
    </source>
</evidence>
<accession>A0A8D3BMA3</accession>
<dbReference type="Gene3D" id="1.10.167.10">
    <property type="entry name" value="Regulator of G-protein Signalling 4, domain 2"/>
    <property type="match status" value="1"/>
</dbReference>
<dbReference type="PROSITE" id="PS50132">
    <property type="entry name" value="RGS"/>
    <property type="match status" value="1"/>
</dbReference>
<dbReference type="Ensembl" id="ENSSMAT00000070878.1">
    <property type="protein sequence ID" value="ENSSMAP00000036161.1"/>
    <property type="gene ID" value="ENSSMAG00000017222.2"/>
</dbReference>
<dbReference type="PRINTS" id="PR01301">
    <property type="entry name" value="RGSPROTEIN"/>
</dbReference>
<dbReference type="SUPFAM" id="SSF48097">
    <property type="entry name" value="Regulator of G-protein signaling, RGS"/>
    <property type="match status" value="1"/>
</dbReference>
<evidence type="ECO:0000259" key="1">
    <source>
        <dbReference type="PROSITE" id="PS50132"/>
    </source>
</evidence>
<dbReference type="GO" id="GO:0009968">
    <property type="term" value="P:negative regulation of signal transduction"/>
    <property type="evidence" value="ECO:0007669"/>
    <property type="project" value="UniProtKB-KW"/>
</dbReference>
<reference evidence="2" key="1">
    <citation type="submission" date="2023-05" db="EMBL/GenBank/DDBJ databases">
        <title>High-quality long-read genome of Scophthalmus maximus.</title>
        <authorList>
            <person name="Lien S."/>
            <person name="Martinez P."/>
        </authorList>
    </citation>
    <scope>NUCLEOTIDE SEQUENCE [LARGE SCALE GENOMIC DNA]</scope>
</reference>
<organism evidence="2 3">
    <name type="scientific">Scophthalmus maximus</name>
    <name type="common">Turbot</name>
    <name type="synonym">Psetta maxima</name>
    <dbReference type="NCBI Taxonomy" id="52904"/>
    <lineage>
        <taxon>Eukaryota</taxon>
        <taxon>Metazoa</taxon>
        <taxon>Chordata</taxon>
        <taxon>Craniata</taxon>
        <taxon>Vertebrata</taxon>
        <taxon>Euteleostomi</taxon>
        <taxon>Actinopterygii</taxon>
        <taxon>Neopterygii</taxon>
        <taxon>Teleostei</taxon>
        <taxon>Neoteleostei</taxon>
        <taxon>Acanthomorphata</taxon>
        <taxon>Carangaria</taxon>
        <taxon>Pleuronectiformes</taxon>
        <taxon>Pleuronectoidei</taxon>
        <taxon>Scophthalmidae</taxon>
        <taxon>Scophthalmus</taxon>
    </lineage>
</organism>
<protein>
    <recommendedName>
        <fullName evidence="1">RGS domain-containing protein</fullName>
    </recommendedName>
</protein>
<dbReference type="InterPro" id="IPR036305">
    <property type="entry name" value="RGS_sf"/>
</dbReference>
<dbReference type="PANTHER" id="PTHR10845">
    <property type="entry name" value="REGULATOR OF G PROTEIN SIGNALING"/>
    <property type="match status" value="1"/>
</dbReference>
<proteinExistence type="predicted"/>
<dbReference type="PANTHER" id="PTHR10845:SF242">
    <property type="entry name" value="NOVEL PROTEIN SIMILAR TO VERTEBRATE REGULATOR OF G-PROTEIN SIGNALLING FAMILY"/>
    <property type="match status" value="1"/>
</dbReference>
<dbReference type="InterPro" id="IPR044926">
    <property type="entry name" value="RGS_subdomain_2"/>
</dbReference>
<feature type="domain" description="RGS" evidence="1">
    <location>
        <begin position="53"/>
        <end position="170"/>
    </location>
</feature>
<sequence>MFHFLADDVWRSLSFLRRRKNCTLFHGSSVFSVTTVCLFFRPSPREVLKWAESLEALLTNQYGLVVFRHFLRSEFSEENLDFWLAVERFKRIRPLSKMAARATKIYEEFISTNAVRQVNVDSSVREWTNHSLRLYAHPTSFNLAQDQIFGLMETESYPRFLRSRLFARLSAASLLSSEKQQTIKDIIYPSALW</sequence>
<reference evidence="2" key="2">
    <citation type="submission" date="2025-08" db="UniProtKB">
        <authorList>
            <consortium name="Ensembl"/>
        </authorList>
    </citation>
    <scope>IDENTIFICATION</scope>
</reference>
<name>A0A8D3BMA3_SCOMX</name>
<dbReference type="Pfam" id="PF00615">
    <property type="entry name" value="RGS"/>
    <property type="match status" value="1"/>
</dbReference>
<dbReference type="AlphaFoldDB" id="A0A8D3BMA3"/>
<dbReference type="Proteomes" id="UP000694558">
    <property type="component" value="Chromosome 9"/>
</dbReference>
<dbReference type="GeneTree" id="ENSGT00940000154416"/>